<dbReference type="Proteomes" id="UP000327118">
    <property type="component" value="Unassembled WGS sequence"/>
</dbReference>
<dbReference type="InterPro" id="IPR011990">
    <property type="entry name" value="TPR-like_helical_dom_sf"/>
</dbReference>
<dbReference type="EMBL" id="ML739035">
    <property type="protein sequence ID" value="KAE8356757.1"/>
    <property type="molecule type" value="Genomic_DNA"/>
</dbReference>
<dbReference type="SUPFAM" id="SSF48452">
    <property type="entry name" value="TPR-like"/>
    <property type="match status" value="1"/>
</dbReference>
<accession>A0A5N6ZGG8</accession>
<evidence type="ECO:0000313" key="2">
    <source>
        <dbReference type="Proteomes" id="UP000327118"/>
    </source>
</evidence>
<organism evidence="1 2">
    <name type="scientific">Aspergillus coremiiformis</name>
    <dbReference type="NCBI Taxonomy" id="138285"/>
    <lineage>
        <taxon>Eukaryota</taxon>
        <taxon>Fungi</taxon>
        <taxon>Dikarya</taxon>
        <taxon>Ascomycota</taxon>
        <taxon>Pezizomycotina</taxon>
        <taxon>Eurotiomycetes</taxon>
        <taxon>Eurotiomycetidae</taxon>
        <taxon>Eurotiales</taxon>
        <taxon>Aspergillaceae</taxon>
        <taxon>Aspergillus</taxon>
        <taxon>Aspergillus subgen. Circumdati</taxon>
    </lineage>
</organism>
<dbReference type="AlphaFoldDB" id="A0A5N6ZGG8"/>
<dbReference type="OrthoDB" id="4473276at2759"/>
<proteinExistence type="predicted"/>
<dbReference type="Gene3D" id="1.25.40.10">
    <property type="entry name" value="Tetratricopeptide repeat domain"/>
    <property type="match status" value="1"/>
</dbReference>
<protein>
    <recommendedName>
        <fullName evidence="3">Tetratricopeptide repeat protein</fullName>
    </recommendedName>
</protein>
<reference evidence="2" key="1">
    <citation type="submission" date="2019-04" db="EMBL/GenBank/DDBJ databases">
        <title>Friends and foes A comparative genomics studyof 23 Aspergillus species from section Flavi.</title>
        <authorList>
            <consortium name="DOE Joint Genome Institute"/>
            <person name="Kjaerbolling I."/>
            <person name="Vesth T."/>
            <person name="Frisvad J.C."/>
            <person name="Nybo J.L."/>
            <person name="Theobald S."/>
            <person name="Kildgaard S."/>
            <person name="Isbrandt T."/>
            <person name="Kuo A."/>
            <person name="Sato A."/>
            <person name="Lyhne E.K."/>
            <person name="Kogle M.E."/>
            <person name="Wiebenga A."/>
            <person name="Kun R.S."/>
            <person name="Lubbers R.J."/>
            <person name="Makela M.R."/>
            <person name="Barry K."/>
            <person name="Chovatia M."/>
            <person name="Clum A."/>
            <person name="Daum C."/>
            <person name="Haridas S."/>
            <person name="He G."/>
            <person name="LaButti K."/>
            <person name="Lipzen A."/>
            <person name="Mondo S."/>
            <person name="Riley R."/>
            <person name="Salamov A."/>
            <person name="Simmons B.A."/>
            <person name="Magnuson J.K."/>
            <person name="Henrissat B."/>
            <person name="Mortensen U.H."/>
            <person name="Larsen T.O."/>
            <person name="Devries R.P."/>
            <person name="Grigoriev I.V."/>
            <person name="Machida M."/>
            <person name="Baker S.E."/>
            <person name="Andersen M.R."/>
        </authorList>
    </citation>
    <scope>NUCLEOTIDE SEQUENCE [LARGE SCALE GENOMIC DNA]</scope>
    <source>
        <strain evidence="2">CBS 553.77</strain>
    </source>
</reference>
<keyword evidence="2" id="KW-1185">Reference proteome</keyword>
<evidence type="ECO:0008006" key="3">
    <source>
        <dbReference type="Google" id="ProtNLM"/>
    </source>
</evidence>
<name>A0A5N6ZGG8_9EURO</name>
<gene>
    <name evidence="1" type="ORF">BDV28DRAFT_65237</name>
</gene>
<evidence type="ECO:0000313" key="1">
    <source>
        <dbReference type="EMBL" id="KAE8356757.1"/>
    </source>
</evidence>
<sequence>MSSQSWKPVAPEGAFWESLDPSISSPVANSLSAVELNHLNAEPTLSNPAKLELLEKTLSQKLLSLENTVKPSSLHEKDYATWQSLNSALFHVHRGTGDVEKQEKILLELVNHPGPSGQDLPALQNLARLYEEKNEYAKAEKLARETLPLLQAHPVLGKDSPQSLGSLRILIKALWKQGKTGEAENLIQEANGSIEKLAGTQFSAYQQEEKEVLSKIVGELKN</sequence>